<comment type="subcellular location">
    <subcellularLocation>
        <location evidence="1 8">Endoplasmic reticulum membrane</location>
        <topology evidence="1 8">Multi-pass membrane protein</topology>
    </subcellularLocation>
</comment>
<sequence length="141" mass="16104">MSSSVKVLQNLFDNYQKTTPQKLKIVDAYMFYILLTGIFQFIYCVLVGTFPFNAFLSGFISTVASFVLAACLRIQVNEENKEDWRTYGTYGATAFLLAVYICDWKAVGQYIPLWNKRYISDGLKQCNDSFFVSVPQPPAEK</sequence>
<dbReference type="GO" id="GO:0006122">
    <property type="term" value="P:mitochondrial electron transport, ubiquinol to cytochrome c"/>
    <property type="evidence" value="ECO:0007669"/>
    <property type="project" value="InterPro"/>
</dbReference>
<comment type="caution">
    <text evidence="9">The sequence shown here is derived from an EMBL/GenBank/DDBJ whole genome shotgun (WGS) entry which is preliminary data.</text>
</comment>
<evidence type="ECO:0000313" key="10">
    <source>
        <dbReference type="Proteomes" id="UP001177023"/>
    </source>
</evidence>
<protein>
    <recommendedName>
        <fullName evidence="8">Dolichyl-diphosphooligosaccharide--protein glycosyltransferase subunit DAD1</fullName>
        <shortName evidence="8">Oligosaccharyl transferase subunit DAD1</shortName>
    </recommendedName>
</protein>
<keyword evidence="7 8" id="KW-0472">Membrane</keyword>
<accession>A0AA36FUD8</accession>
<evidence type="ECO:0000256" key="8">
    <source>
        <dbReference type="RuleBase" id="RU361136"/>
    </source>
</evidence>
<dbReference type="PANTHER" id="PTHR10705">
    <property type="entry name" value="DOLICHYL-DIPHOSPHOOLIGOSACCHARIDE--PROTEIN GLYCOSYLTRANSFERASE SUBUNIT DAD1"/>
    <property type="match status" value="1"/>
</dbReference>
<dbReference type="AlphaFoldDB" id="A0AA36FUD8"/>
<dbReference type="GO" id="GO:0006487">
    <property type="term" value="P:protein N-linked glycosylation"/>
    <property type="evidence" value="ECO:0007669"/>
    <property type="project" value="TreeGrafter"/>
</dbReference>
<dbReference type="PANTHER" id="PTHR10705:SF0">
    <property type="entry name" value="DOLICHYL-DIPHOSPHOOLIGOSACCHARIDE--PROTEIN GLYCOSYLTRANSFERASE SUBUNIT DAD1"/>
    <property type="match status" value="1"/>
</dbReference>
<dbReference type="Pfam" id="PF02109">
    <property type="entry name" value="DAD"/>
    <property type="match status" value="1"/>
</dbReference>
<dbReference type="InterPro" id="IPR003038">
    <property type="entry name" value="DAD/Ost2"/>
</dbReference>
<feature type="transmembrane region" description="Helical" evidence="8">
    <location>
        <begin position="29"/>
        <end position="47"/>
    </location>
</feature>
<keyword evidence="10" id="KW-1185">Reference proteome</keyword>
<comment type="subunit">
    <text evidence="8">Component of the oligosaccharyltransferase (OST) complex.</text>
</comment>
<evidence type="ECO:0000256" key="5">
    <source>
        <dbReference type="ARBA" id="ARBA00022824"/>
    </source>
</evidence>
<proteinExistence type="inferred from homology"/>
<evidence type="ECO:0000256" key="1">
    <source>
        <dbReference type="ARBA" id="ARBA00004477"/>
    </source>
</evidence>
<evidence type="ECO:0000256" key="2">
    <source>
        <dbReference type="ARBA" id="ARBA00004922"/>
    </source>
</evidence>
<keyword evidence="4 8" id="KW-0812">Transmembrane</keyword>
<dbReference type="Gene3D" id="1.20.5.220">
    <property type="match status" value="1"/>
</dbReference>
<feature type="transmembrane region" description="Helical" evidence="8">
    <location>
        <begin position="87"/>
        <end position="107"/>
    </location>
</feature>
<keyword evidence="6 8" id="KW-1133">Transmembrane helix</keyword>
<name>A0AA36FUD8_9BILA</name>
<comment type="pathway">
    <text evidence="2 8">Protein modification; protein glycosylation.</text>
</comment>
<feature type="non-terminal residue" evidence="9">
    <location>
        <position position="141"/>
    </location>
</feature>
<gene>
    <name evidence="9" type="ORF">MSPICULIGERA_LOCUS6299</name>
</gene>
<organism evidence="9 10">
    <name type="scientific">Mesorhabditis spiculigera</name>
    <dbReference type="NCBI Taxonomy" id="96644"/>
    <lineage>
        <taxon>Eukaryota</taxon>
        <taxon>Metazoa</taxon>
        <taxon>Ecdysozoa</taxon>
        <taxon>Nematoda</taxon>
        <taxon>Chromadorea</taxon>
        <taxon>Rhabditida</taxon>
        <taxon>Rhabditina</taxon>
        <taxon>Rhabditomorpha</taxon>
        <taxon>Rhabditoidea</taxon>
        <taxon>Rhabditidae</taxon>
        <taxon>Mesorhabditinae</taxon>
        <taxon>Mesorhabditis</taxon>
    </lineage>
</organism>
<evidence type="ECO:0000256" key="4">
    <source>
        <dbReference type="ARBA" id="ARBA00022692"/>
    </source>
</evidence>
<feature type="transmembrane region" description="Helical" evidence="8">
    <location>
        <begin position="54"/>
        <end position="75"/>
    </location>
</feature>
<evidence type="ECO:0000256" key="6">
    <source>
        <dbReference type="ARBA" id="ARBA00022989"/>
    </source>
</evidence>
<comment type="similarity">
    <text evidence="3 8">Belongs to the DAD/OST2 family.</text>
</comment>
<evidence type="ECO:0000256" key="3">
    <source>
        <dbReference type="ARBA" id="ARBA00009386"/>
    </source>
</evidence>
<dbReference type="SUPFAM" id="SSF81518">
    <property type="entry name" value="Subunit XI (6.4 kDa protein) of cytochrome bc1 complex (Ubiquinol-cytochrome c reductase)"/>
    <property type="match status" value="1"/>
</dbReference>
<comment type="function">
    <text evidence="8">Subunit of the oligosaccharyl transferase (OST) complex that catalyzes the initial transfer of a defined glycan (Glc(3)Man(9)GlcNAc(2) in eukaryotes) from the lipid carrier dolichol-pyrophosphate to an asparagine residue within an Asn-X-Ser/Thr consensus motif in nascent polypeptide chains, the first step in protein N-glycosylation. N-glycosylation occurs cotranslationally and the complex associates with the Sec61 complex at the channel-forming translocon complex that mediates protein translocation across the endoplasmic reticulum (ER). All subunits are required for a maximal enzyme activity.</text>
</comment>
<evidence type="ECO:0000313" key="9">
    <source>
        <dbReference type="EMBL" id="CAJ0567760.1"/>
    </source>
</evidence>
<dbReference type="GO" id="GO:0005739">
    <property type="term" value="C:mitochondrion"/>
    <property type="evidence" value="ECO:0007669"/>
    <property type="project" value="GOC"/>
</dbReference>
<reference evidence="9" key="1">
    <citation type="submission" date="2023-06" db="EMBL/GenBank/DDBJ databases">
        <authorList>
            <person name="Delattre M."/>
        </authorList>
    </citation>
    <scope>NUCLEOTIDE SEQUENCE</scope>
    <source>
        <strain evidence="9">AF72</strain>
    </source>
</reference>
<dbReference type="GO" id="GO:0008250">
    <property type="term" value="C:oligosaccharyltransferase complex"/>
    <property type="evidence" value="ECO:0007669"/>
    <property type="project" value="InterPro"/>
</dbReference>
<dbReference type="InterPro" id="IPR029027">
    <property type="entry name" value="Single_a-helix_sf"/>
</dbReference>
<dbReference type="EMBL" id="CATQJA010001558">
    <property type="protein sequence ID" value="CAJ0567760.1"/>
    <property type="molecule type" value="Genomic_DNA"/>
</dbReference>
<dbReference type="Proteomes" id="UP001177023">
    <property type="component" value="Unassembled WGS sequence"/>
</dbReference>
<keyword evidence="5 8" id="KW-0256">Endoplasmic reticulum</keyword>
<evidence type="ECO:0000256" key="7">
    <source>
        <dbReference type="ARBA" id="ARBA00023136"/>
    </source>
</evidence>